<dbReference type="Proteomes" id="UP000324222">
    <property type="component" value="Unassembled WGS sequence"/>
</dbReference>
<accession>A0A5B7JH54</accession>
<gene>
    <name evidence="2" type="ORF">E2C01_088669</name>
</gene>
<proteinExistence type="predicted"/>
<evidence type="ECO:0000313" key="3">
    <source>
        <dbReference type="Proteomes" id="UP000324222"/>
    </source>
</evidence>
<reference evidence="2 3" key="1">
    <citation type="submission" date="2019-05" db="EMBL/GenBank/DDBJ databases">
        <title>Another draft genome of Portunus trituberculatus and its Hox gene families provides insights of decapod evolution.</title>
        <authorList>
            <person name="Jeong J.-H."/>
            <person name="Song I."/>
            <person name="Kim S."/>
            <person name="Choi T."/>
            <person name="Kim D."/>
            <person name="Ryu S."/>
            <person name="Kim W."/>
        </authorList>
    </citation>
    <scope>NUCLEOTIDE SEQUENCE [LARGE SCALE GENOMIC DNA]</scope>
    <source>
        <tissue evidence="2">Muscle</tissue>
    </source>
</reference>
<organism evidence="2 3">
    <name type="scientific">Portunus trituberculatus</name>
    <name type="common">Swimming crab</name>
    <name type="synonym">Neptunus trituberculatus</name>
    <dbReference type="NCBI Taxonomy" id="210409"/>
    <lineage>
        <taxon>Eukaryota</taxon>
        <taxon>Metazoa</taxon>
        <taxon>Ecdysozoa</taxon>
        <taxon>Arthropoda</taxon>
        <taxon>Crustacea</taxon>
        <taxon>Multicrustacea</taxon>
        <taxon>Malacostraca</taxon>
        <taxon>Eumalacostraca</taxon>
        <taxon>Eucarida</taxon>
        <taxon>Decapoda</taxon>
        <taxon>Pleocyemata</taxon>
        <taxon>Brachyura</taxon>
        <taxon>Eubrachyura</taxon>
        <taxon>Portunoidea</taxon>
        <taxon>Portunidae</taxon>
        <taxon>Portuninae</taxon>
        <taxon>Portunus</taxon>
    </lineage>
</organism>
<feature type="region of interest" description="Disordered" evidence="1">
    <location>
        <begin position="1"/>
        <end position="87"/>
    </location>
</feature>
<dbReference type="AlphaFoldDB" id="A0A5B7JH54"/>
<feature type="compositionally biased region" description="Gly residues" evidence="1">
    <location>
        <begin position="1"/>
        <end position="26"/>
    </location>
</feature>
<keyword evidence="3" id="KW-1185">Reference proteome</keyword>
<evidence type="ECO:0000313" key="2">
    <source>
        <dbReference type="EMBL" id="MPC93536.1"/>
    </source>
</evidence>
<name>A0A5B7JH54_PORTR</name>
<dbReference type="EMBL" id="VSRR010095180">
    <property type="protein sequence ID" value="MPC93536.1"/>
    <property type="molecule type" value="Genomic_DNA"/>
</dbReference>
<protein>
    <submittedName>
        <fullName evidence="2">Uncharacterized protein</fullName>
    </submittedName>
</protein>
<evidence type="ECO:0000256" key="1">
    <source>
        <dbReference type="SAM" id="MobiDB-lite"/>
    </source>
</evidence>
<sequence>MKGPVSGGGDGGQAGGVGGGRGGNTGGSWFKWPRSAVGHRPAARHAKQPRSAAADPLAFTRRAAASLRRCNTPAAAGGQRTQRPKLYERRMNGGGREVSKYQTLFPHAATSGGHVTRITNELRDAQTWPPRRRNEFRLCASWSDTQRAGRAAEY</sequence>
<comment type="caution">
    <text evidence="2">The sequence shown here is derived from an EMBL/GenBank/DDBJ whole genome shotgun (WGS) entry which is preliminary data.</text>
</comment>